<feature type="modified residue" description="2',4',5'-topaquinone" evidence="14">
    <location>
        <position position="985"/>
    </location>
</feature>
<keyword evidence="9 15" id="KW-0186">Copper</keyword>
<dbReference type="PROSITE" id="PS01164">
    <property type="entry name" value="COPPER_AMINE_OXID_1"/>
    <property type="match status" value="1"/>
</dbReference>
<dbReference type="GO" id="GO:0009308">
    <property type="term" value="P:amine metabolic process"/>
    <property type="evidence" value="ECO:0007669"/>
    <property type="project" value="UniProtKB-UniRule"/>
</dbReference>
<dbReference type="Gene3D" id="2.70.98.20">
    <property type="entry name" value="Copper amine oxidase, catalytic domain"/>
    <property type="match status" value="1"/>
</dbReference>
<keyword evidence="6 15" id="KW-0479">Metal-binding</keyword>
<evidence type="ECO:0000256" key="4">
    <source>
        <dbReference type="ARBA" id="ARBA00007983"/>
    </source>
</evidence>
<evidence type="ECO:0000256" key="15">
    <source>
        <dbReference type="RuleBase" id="RU000672"/>
    </source>
</evidence>
<dbReference type="InterPro" id="IPR015800">
    <property type="entry name" value="Cu_amine_oxidase_N2"/>
</dbReference>
<feature type="active site" description="Proton acceptor" evidence="13">
    <location>
        <position position="901"/>
    </location>
</feature>
<keyword evidence="8 15" id="KW-0560">Oxidoreductase</keyword>
<name>A0A2U3EDA7_PURLI</name>
<dbReference type="InterPro" id="IPR021848">
    <property type="entry name" value="HODM_asu-like"/>
</dbReference>
<reference evidence="19 20" key="1">
    <citation type="journal article" date="2016" name="Front. Microbiol.">
        <title>Genome and transcriptome sequences reveal the specific parasitism of the nematophagous Purpureocillium lilacinum 36-1.</title>
        <authorList>
            <person name="Xie J."/>
            <person name="Li S."/>
            <person name="Mo C."/>
            <person name="Xiao X."/>
            <person name="Peng D."/>
            <person name="Wang G."/>
            <person name="Xiao Y."/>
        </authorList>
    </citation>
    <scope>NUCLEOTIDE SEQUENCE [LARGE SCALE GENOMIC DNA]</scope>
    <source>
        <strain evidence="19 20">36-1</strain>
    </source>
</reference>
<evidence type="ECO:0000256" key="3">
    <source>
        <dbReference type="ARBA" id="ARBA00001947"/>
    </source>
</evidence>
<feature type="domain" description="Copper amine oxidase N2-terminal" evidence="17">
    <location>
        <begin position="592"/>
        <end position="674"/>
    </location>
</feature>
<comment type="cofactor">
    <cofactor evidence="15">
        <name>Cu cation</name>
        <dbReference type="ChEBI" id="CHEBI:23378"/>
    </cofactor>
    <text evidence="15">Contains 1 topaquinone per subunit.</text>
</comment>
<dbReference type="PROSITE" id="PS01165">
    <property type="entry name" value="COPPER_AMINE_OXID_2"/>
    <property type="match status" value="1"/>
</dbReference>
<dbReference type="InterPro" id="IPR000269">
    <property type="entry name" value="Cu_amine_oxidase"/>
</dbReference>
<dbReference type="Pfam" id="PF02727">
    <property type="entry name" value="Cu_amine_oxidN2"/>
    <property type="match status" value="1"/>
</dbReference>
<dbReference type="InterPro" id="IPR015802">
    <property type="entry name" value="Cu_amine_oxidase_N3"/>
</dbReference>
<evidence type="ECO:0000256" key="12">
    <source>
        <dbReference type="ARBA" id="ARBA00048032"/>
    </source>
</evidence>
<dbReference type="PANTHER" id="PTHR10638:SF86">
    <property type="entry name" value="COPPER AMINE OXIDASE 1-RELATED"/>
    <property type="match status" value="1"/>
</dbReference>
<organism evidence="19 20">
    <name type="scientific">Purpureocillium lilacinum</name>
    <name type="common">Paecilomyces lilacinus</name>
    <dbReference type="NCBI Taxonomy" id="33203"/>
    <lineage>
        <taxon>Eukaryota</taxon>
        <taxon>Fungi</taxon>
        <taxon>Dikarya</taxon>
        <taxon>Ascomycota</taxon>
        <taxon>Pezizomycotina</taxon>
        <taxon>Sordariomycetes</taxon>
        <taxon>Hypocreomycetidae</taxon>
        <taxon>Hypocreales</taxon>
        <taxon>Ophiocordycipitaceae</taxon>
        <taxon>Purpureocillium</taxon>
    </lineage>
</organism>
<dbReference type="PANTHER" id="PTHR10638">
    <property type="entry name" value="COPPER AMINE OXIDASE"/>
    <property type="match status" value="1"/>
</dbReference>
<evidence type="ECO:0000256" key="8">
    <source>
        <dbReference type="ARBA" id="ARBA00023002"/>
    </source>
</evidence>
<keyword evidence="10" id="KW-1015">Disulfide bond</keyword>
<evidence type="ECO:0000259" key="16">
    <source>
        <dbReference type="Pfam" id="PF01179"/>
    </source>
</evidence>
<dbReference type="InterPro" id="IPR016182">
    <property type="entry name" value="Cu_amine_oxidase_N-reg"/>
</dbReference>
<dbReference type="GO" id="GO:0048038">
    <property type="term" value="F:quinone binding"/>
    <property type="evidence" value="ECO:0007669"/>
    <property type="project" value="InterPro"/>
</dbReference>
<comment type="cofactor">
    <cofactor evidence="1">
        <name>Cu cation</name>
        <dbReference type="ChEBI" id="CHEBI:23378"/>
    </cofactor>
</comment>
<dbReference type="SUPFAM" id="SSF49998">
    <property type="entry name" value="Amine oxidase catalytic domain"/>
    <property type="match status" value="1"/>
</dbReference>
<comment type="PTM">
    <text evidence="14 15">Topaquinone (TPQ) is generated by copper-dependent autoxidation of a specific tyrosyl residue.</text>
</comment>
<evidence type="ECO:0000256" key="9">
    <source>
        <dbReference type="ARBA" id="ARBA00023008"/>
    </source>
</evidence>
<gene>
    <name evidence="19" type="ORF">PCL_11109</name>
</gene>
<evidence type="ECO:0000313" key="20">
    <source>
        <dbReference type="Proteomes" id="UP000245956"/>
    </source>
</evidence>
<evidence type="ECO:0000256" key="6">
    <source>
        <dbReference type="ARBA" id="ARBA00022723"/>
    </source>
</evidence>
<dbReference type="FunFam" id="3.10.450.40:FF:000014">
    <property type="entry name" value="Peroxisomal primary amine oxidase"/>
    <property type="match status" value="1"/>
</dbReference>
<comment type="caution">
    <text evidence="19">The sequence shown here is derived from an EMBL/GenBank/DDBJ whole genome shotgun (WGS) entry which is preliminary data.</text>
</comment>
<sequence length="1651" mass="187655">MIDACKTVGHRYPSRGIARANSDAADAADAAFAHHDEFAMFPALQSLHFHEFKRAEAWIAVALLAVVIRALLRIRQIKPADIAETGNNKDARTSSTASSHSFQMPVPPPYPDWSLETTKPLPYRAFRYGPKYNITMGLRSLAPIEWIELDNHYPKFHAEKAQRLLERGDKCVKTAPDAYPAAMELLQELTDYLPARYPSLYRRTAVGIDNLWSGESLNITEVPLHEDPMAMCARLVQDDLALMLEQPDGQYRLLAGAILLAGFWRLSDKFGMTLPKIHTSGNVPHFKEKLQSGMVKFFQRLRSDTFYARNNYFIQVDDELAWSPSIGGEDEPVVSWGTAEKNKAIEHHFFRSERQTLRRLPKTGAVCFTIRTYFLPITDVAEEDGVPGRLASAVRSWDEWVGEYKGREKYGDILLEYLDRKHEEQLRRGLNAGRMENSKGYPCLTSVSWCCVVGRHLRDALQCSHCGGASGPYQVHACRDAAWLGKLGQPGPWPREPISSELAEAHRRATRHKPPGQATFRQKSPKEAAIVDCRPLAQNGRGQMRVLMSRPFTAFLSAPTLAYALSHQTLPLRRIDTHHHVASRSMTFNSTHPLDPLGAAEIQSAVRIVRAAHQNVFFNIVSLHEPRKGAMLQWLANPANAKPRRIADVCVIAPGGKVGEGLVDIAAKKIVEWRWITGKQPIVSTDRKKALLVTDSGQITLEELQLVEYVVRQDPKVIAQCEISGVSRDEMHKVYCDPWTIGYDERFGSNVRLQQGLMYFRPDIDDCQYQYPLDFCPIYDADQQKIVHIDIPKVRRPLRREKQINYHTAAVEAAGGYRSDVKPLEITQSQGPSFSLNGRQMKWQSWNFHIGFNYREGIVLSDIKYDDKGTLRDLFYRLSLAEMVVPYGNPEHPHQRKHAFDIGEYGAGYMTNSLKLGCDCKGFIKYLDADFPARDGTIRHIKNAICIHEEDDGILFKHTDFRDDSVIVTRARKLIIQQIFTAANYEYAIQWIFHQDGTIQLEIKLTGILNTYSIKEGEDTNGWGTEVYPGVNGHNHQHLFCLRIDSNIDGPRNTAFMVDAVASDAPVGSAANKHGNAFYAKRTKFETTGQSVTDYNGATVRTWDLCNTNKLHPYSKKPVSYKLVSREVPALLPKEESLVWKRAGFARHAVHVTRYRDDQLYPAGRHVPQTSGESDVGLPEWIGDGNEGIDNEDIVLWHTFGLVHFPAPEDFPIMPLCVGSLAHLAYSLLLKSRSVKRIRTEAFTSEAPKKRIPTADYTTVFPPSQRHVLGELLGTEVKEPLNPLITESLVKMDVDYRDANPSSRIFSGFTVGEVNALGNFPDYAKLSAFHKMEPNYWIELESTYRERIAQRRALYAEHGSDVLQALPGSELACKELMEMVLQYICARYPDCFRVEEYVFYNDILDTRTDLEKMHPLHVLLQNVPEDFAITLRNEKTGRYHFRAGVVLSTLGWKLSQKIGLELGGIHDPVPSYKEKMAFSMDRRVSLNERIVVDTDICSFFTKMPTHSPIQRGSWGLEVGQPLFLPADHPDWSHRESQDPALHRRDIFLRVDWQTLRRLPLSGGIVFNFKALFTPLLQFRDEPYIPSLILKILADGEEGIMKYKATWHVEHIARPALEEYARSQIERGLVERNWTEQTLREYPFFPGYHRSQ</sequence>
<dbReference type="Pfam" id="PF02728">
    <property type="entry name" value="Cu_amine_oxidN3"/>
    <property type="match status" value="1"/>
</dbReference>
<dbReference type="GO" id="GO:0008131">
    <property type="term" value="F:primary methylamine oxidase activity"/>
    <property type="evidence" value="ECO:0007669"/>
    <property type="project" value="UniProtKB-EC"/>
</dbReference>
<feature type="active site" description="Schiff-base intermediate with substrate; via topaquinone" evidence="13">
    <location>
        <position position="985"/>
    </location>
</feature>
<evidence type="ECO:0000256" key="5">
    <source>
        <dbReference type="ARBA" id="ARBA00011738"/>
    </source>
</evidence>
<evidence type="ECO:0000313" key="19">
    <source>
        <dbReference type="EMBL" id="PWI72486.1"/>
    </source>
</evidence>
<feature type="domain" description="Copper amine oxidase catalytic" evidence="16">
    <location>
        <begin position="825"/>
        <end position="1216"/>
    </location>
</feature>
<dbReference type="Proteomes" id="UP000245956">
    <property type="component" value="Unassembled WGS sequence"/>
</dbReference>
<dbReference type="FunFam" id="2.70.98.20:FF:000001">
    <property type="entry name" value="Amine oxidase"/>
    <property type="match status" value="1"/>
</dbReference>
<comment type="cofactor">
    <cofactor evidence="2">
        <name>Mn(2+)</name>
        <dbReference type="ChEBI" id="CHEBI:29035"/>
    </cofactor>
</comment>
<evidence type="ECO:0000256" key="1">
    <source>
        <dbReference type="ARBA" id="ARBA00001935"/>
    </source>
</evidence>
<evidence type="ECO:0000259" key="18">
    <source>
        <dbReference type="Pfam" id="PF02728"/>
    </source>
</evidence>
<accession>A0A2U3EDA7</accession>
<dbReference type="Gene3D" id="3.10.450.40">
    <property type="match status" value="2"/>
</dbReference>
<evidence type="ECO:0000256" key="13">
    <source>
        <dbReference type="PIRSR" id="PIRSR600269-50"/>
    </source>
</evidence>
<feature type="domain" description="Copper amine oxidase N3-terminal" evidence="18">
    <location>
        <begin position="699"/>
        <end position="798"/>
    </location>
</feature>
<comment type="catalytic activity">
    <reaction evidence="12">
        <text>a primary methyl amine + O2 + H2O = an aldehyde + H2O2 + NH4(+)</text>
        <dbReference type="Rhea" id="RHEA:16153"/>
        <dbReference type="ChEBI" id="CHEBI:15377"/>
        <dbReference type="ChEBI" id="CHEBI:15379"/>
        <dbReference type="ChEBI" id="CHEBI:16240"/>
        <dbReference type="ChEBI" id="CHEBI:17478"/>
        <dbReference type="ChEBI" id="CHEBI:28938"/>
        <dbReference type="ChEBI" id="CHEBI:228804"/>
        <dbReference type="EC" id="1.4.3.21"/>
    </reaction>
</comment>
<keyword evidence="11" id="KW-0464">Manganese</keyword>
<evidence type="ECO:0000256" key="7">
    <source>
        <dbReference type="ARBA" id="ARBA00022772"/>
    </source>
</evidence>
<evidence type="ECO:0000256" key="10">
    <source>
        <dbReference type="ARBA" id="ARBA00023157"/>
    </source>
</evidence>
<dbReference type="InterPro" id="IPR015798">
    <property type="entry name" value="Cu_amine_oxidase_C"/>
</dbReference>
<evidence type="ECO:0000256" key="2">
    <source>
        <dbReference type="ARBA" id="ARBA00001936"/>
    </source>
</evidence>
<protein>
    <recommendedName>
        <fullName evidence="15">Amine oxidase</fullName>
        <ecNumber evidence="15">1.4.3.-</ecNumber>
    </recommendedName>
</protein>
<comment type="similarity">
    <text evidence="4 15">Belongs to the copper/topaquinone oxidase family.</text>
</comment>
<dbReference type="EMBL" id="LCWV01000006">
    <property type="protein sequence ID" value="PWI72486.1"/>
    <property type="molecule type" value="Genomic_DNA"/>
</dbReference>
<evidence type="ECO:0000256" key="11">
    <source>
        <dbReference type="ARBA" id="ARBA00023211"/>
    </source>
</evidence>
<dbReference type="InterPro" id="IPR049947">
    <property type="entry name" value="Cu_Am_Ox_Cu-bd"/>
</dbReference>
<comment type="subunit">
    <text evidence="5">Homodimer.</text>
</comment>
<dbReference type="EC" id="1.4.3.-" evidence="15"/>
<comment type="cofactor">
    <cofactor evidence="3">
        <name>Zn(2+)</name>
        <dbReference type="ChEBI" id="CHEBI:29105"/>
    </cofactor>
</comment>
<dbReference type="Pfam" id="PF11927">
    <property type="entry name" value="HODM_asu-like"/>
    <property type="match status" value="2"/>
</dbReference>
<evidence type="ECO:0000256" key="14">
    <source>
        <dbReference type="PIRSR" id="PIRSR600269-51"/>
    </source>
</evidence>
<dbReference type="InterPro" id="IPR049948">
    <property type="entry name" value="Cu_Am_ox_TPQ-bd"/>
</dbReference>
<keyword evidence="7 13" id="KW-0801">TPQ</keyword>
<evidence type="ECO:0000259" key="17">
    <source>
        <dbReference type="Pfam" id="PF02727"/>
    </source>
</evidence>
<dbReference type="GO" id="GO:0005507">
    <property type="term" value="F:copper ion binding"/>
    <property type="evidence" value="ECO:0007669"/>
    <property type="project" value="InterPro"/>
</dbReference>
<dbReference type="SUPFAM" id="SSF54416">
    <property type="entry name" value="Amine oxidase N-terminal region"/>
    <property type="match status" value="2"/>
</dbReference>
<dbReference type="Pfam" id="PF01179">
    <property type="entry name" value="Cu_amine_oxid"/>
    <property type="match status" value="1"/>
</dbReference>
<dbReference type="InterPro" id="IPR036460">
    <property type="entry name" value="Cu_amine_oxidase_C_sf"/>
</dbReference>
<proteinExistence type="inferred from homology"/>